<evidence type="ECO:0000313" key="7">
    <source>
        <dbReference type="Proteomes" id="UP001165283"/>
    </source>
</evidence>
<feature type="compositionally biased region" description="Gly residues" evidence="4">
    <location>
        <begin position="420"/>
        <end position="434"/>
    </location>
</feature>
<evidence type="ECO:0000256" key="4">
    <source>
        <dbReference type="SAM" id="MobiDB-lite"/>
    </source>
</evidence>
<comment type="subcellular location">
    <subcellularLocation>
        <location evidence="1">Cell envelope</location>
    </subcellularLocation>
</comment>
<feature type="region of interest" description="Disordered" evidence="4">
    <location>
        <begin position="246"/>
        <end position="287"/>
    </location>
</feature>
<evidence type="ECO:0000256" key="3">
    <source>
        <dbReference type="SAM" id="Coils"/>
    </source>
</evidence>
<dbReference type="Pfam" id="PF25967">
    <property type="entry name" value="RND-MFP_C"/>
    <property type="match status" value="1"/>
</dbReference>
<dbReference type="SUPFAM" id="SSF111369">
    <property type="entry name" value="HlyD-like secretion proteins"/>
    <property type="match status" value="1"/>
</dbReference>
<dbReference type="InterPro" id="IPR058627">
    <property type="entry name" value="MdtA-like_C"/>
</dbReference>
<organism evidence="6 7">
    <name type="scientific">Pseudonocardia humida</name>
    <dbReference type="NCBI Taxonomy" id="2800819"/>
    <lineage>
        <taxon>Bacteria</taxon>
        <taxon>Bacillati</taxon>
        <taxon>Actinomycetota</taxon>
        <taxon>Actinomycetes</taxon>
        <taxon>Pseudonocardiales</taxon>
        <taxon>Pseudonocardiaceae</taxon>
        <taxon>Pseudonocardia</taxon>
    </lineage>
</organism>
<dbReference type="RefSeq" id="WP_252442657.1">
    <property type="nucleotide sequence ID" value="NZ_JAGSOV010000056.1"/>
</dbReference>
<dbReference type="Gene3D" id="2.40.420.20">
    <property type="match status" value="1"/>
</dbReference>
<protein>
    <submittedName>
        <fullName evidence="6">HlyD family efflux transporter periplasmic adaptor subunit</fullName>
    </submittedName>
</protein>
<dbReference type="Gene3D" id="2.40.50.100">
    <property type="match status" value="1"/>
</dbReference>
<accession>A0ABT1A6G7</accession>
<evidence type="ECO:0000256" key="1">
    <source>
        <dbReference type="ARBA" id="ARBA00004196"/>
    </source>
</evidence>
<evidence type="ECO:0000259" key="5">
    <source>
        <dbReference type="Pfam" id="PF25967"/>
    </source>
</evidence>
<dbReference type="EMBL" id="JAGSOV010000056">
    <property type="protein sequence ID" value="MCO1658565.1"/>
    <property type="molecule type" value="Genomic_DNA"/>
</dbReference>
<name>A0ABT1A6G7_9PSEU</name>
<sequence length="606" mass="60168">MSTVFIPRSRTSSSRSRPSWAARLRARYRGMRPRTRWLNLALLVALAAAIWLAVQAVGGPQAPPPEVRTVAVVRGPVTSTVTGSGNAESAQSTPVNFAVSGTVTAVNVQPGDTVTTGQVLATIDDGSARAALRTAQAQYDNAAAALAQAEAGPTEVGKQQDALAITQAQQALDNARVSVDAAKAQLALDDESTRTAIENAEEQLDNDRESTGQAVADAKAKLATDTTAQNALVSAAEADERTACSGSAAAPAGDDAGTGTSAGSSCATAKRATTTAKNTRTSTLQADRQAITTAEQTRESTLDKDEQAITTAEQTRETTLLADENAVTTAEQSVTTAEGNLTSAQLTAQANLNPQTPAQIAQARANVDSAQVTVDTAQADLDATVLVAPQDGVVLAVSGEVGLSSSASGSGAGAASAATGSGGASGGGSGGGSGATASTASTAAGSAGEGFIVIANLSALAVTANVPEADAATVELGQPATVTFPGTGTTAAGTVTRVDPQSTVVNNVVLYPITISLETAPPGVGVGSTAELSITTGTAQNVLKVPTQAVTTTGDRHTVTVLRDGVETVVPVQIGVSGTTDTEITSGVAVGDQLVLPGTGPTTGTG</sequence>
<evidence type="ECO:0000313" key="6">
    <source>
        <dbReference type="EMBL" id="MCO1658565.1"/>
    </source>
</evidence>
<dbReference type="PANTHER" id="PTHR32347">
    <property type="entry name" value="EFFLUX SYSTEM COMPONENT YKNX-RELATED"/>
    <property type="match status" value="1"/>
</dbReference>
<keyword evidence="7" id="KW-1185">Reference proteome</keyword>
<dbReference type="InterPro" id="IPR050465">
    <property type="entry name" value="UPF0194_transport"/>
</dbReference>
<feature type="domain" description="Multidrug resistance protein MdtA-like C-terminal permuted SH3" evidence="5">
    <location>
        <begin position="541"/>
        <end position="598"/>
    </location>
</feature>
<comment type="caution">
    <text evidence="6">The sequence shown here is derived from an EMBL/GenBank/DDBJ whole genome shotgun (WGS) entry which is preliminary data.</text>
</comment>
<feature type="coiled-coil region" evidence="3">
    <location>
        <begin position="132"/>
        <end position="185"/>
    </location>
</feature>
<dbReference type="Proteomes" id="UP001165283">
    <property type="component" value="Unassembled WGS sequence"/>
</dbReference>
<feature type="compositionally biased region" description="Low complexity" evidence="4">
    <location>
        <begin position="405"/>
        <end position="419"/>
    </location>
</feature>
<feature type="compositionally biased region" description="Low complexity" evidence="4">
    <location>
        <begin position="246"/>
        <end position="283"/>
    </location>
</feature>
<gene>
    <name evidence="6" type="ORF">KDL28_26220</name>
</gene>
<feature type="region of interest" description="Disordered" evidence="4">
    <location>
        <begin position="405"/>
        <end position="440"/>
    </location>
</feature>
<keyword evidence="2 3" id="KW-0175">Coiled coil</keyword>
<dbReference type="Gene3D" id="1.10.287.470">
    <property type="entry name" value="Helix hairpin bin"/>
    <property type="match status" value="1"/>
</dbReference>
<evidence type="ECO:0000256" key="2">
    <source>
        <dbReference type="ARBA" id="ARBA00023054"/>
    </source>
</evidence>
<dbReference type="Gene3D" id="2.40.30.170">
    <property type="match status" value="1"/>
</dbReference>
<proteinExistence type="predicted"/>
<reference evidence="6" key="1">
    <citation type="submission" date="2021-04" db="EMBL/GenBank/DDBJ databases">
        <title>Pseudonocardia sp. nov., isolated from sandy soil of mangrove forest.</title>
        <authorList>
            <person name="Zan Z."/>
            <person name="Huang R."/>
            <person name="Liu W."/>
        </authorList>
    </citation>
    <scope>NUCLEOTIDE SEQUENCE</scope>
    <source>
        <strain evidence="6">S2-4</strain>
    </source>
</reference>